<dbReference type="HOGENOM" id="CLU_1899988_0_0_1"/>
<keyword evidence="2" id="KW-1185">Reference proteome</keyword>
<dbReference type="EMBL" id="CM001881">
    <property type="protein sequence ID" value="EOY22470.1"/>
    <property type="molecule type" value="Genomic_DNA"/>
</dbReference>
<gene>
    <name evidence="1" type="ORF">TCM_014631</name>
</gene>
<proteinExistence type="predicted"/>
<accession>A0A061FY43</accession>
<evidence type="ECO:0000313" key="1">
    <source>
        <dbReference type="EMBL" id="EOY22470.1"/>
    </source>
</evidence>
<protein>
    <submittedName>
        <fullName evidence="1">Uncharacterized protein</fullName>
    </submittedName>
</protein>
<dbReference type="Gramene" id="EOY22470">
    <property type="protein sequence ID" value="EOY22470"/>
    <property type="gene ID" value="TCM_014631"/>
</dbReference>
<organism evidence="1 2">
    <name type="scientific">Theobroma cacao</name>
    <name type="common">Cacao</name>
    <name type="synonym">Cocoa</name>
    <dbReference type="NCBI Taxonomy" id="3641"/>
    <lineage>
        <taxon>Eukaryota</taxon>
        <taxon>Viridiplantae</taxon>
        <taxon>Streptophyta</taxon>
        <taxon>Embryophyta</taxon>
        <taxon>Tracheophyta</taxon>
        <taxon>Spermatophyta</taxon>
        <taxon>Magnoliopsida</taxon>
        <taxon>eudicotyledons</taxon>
        <taxon>Gunneridae</taxon>
        <taxon>Pentapetalae</taxon>
        <taxon>rosids</taxon>
        <taxon>malvids</taxon>
        <taxon>Malvales</taxon>
        <taxon>Malvaceae</taxon>
        <taxon>Byttnerioideae</taxon>
        <taxon>Theobroma</taxon>
    </lineage>
</organism>
<evidence type="ECO:0000313" key="2">
    <source>
        <dbReference type="Proteomes" id="UP000026915"/>
    </source>
</evidence>
<dbReference type="AlphaFoldDB" id="A0A061FY43"/>
<dbReference type="InParanoid" id="A0A061FY43"/>
<sequence length="134" mass="14875">MEMAAADGADVNQFYPLGNSPRSPKCNLACGKIDSLCNLVWFHWNFVDKADIAAAVSRRLLVYKLRNSRTIVAYSCSIRNTTFPATMRKIVYNENGCSGKVGSLLAMNVPGGLLYNLLLNLYPEPPRASIQFHF</sequence>
<name>A0A061FY43_THECC</name>
<reference evidence="1 2" key="1">
    <citation type="journal article" date="2013" name="Genome Biol.">
        <title>The genome sequence of the most widely cultivated cacao type and its use to identify candidate genes regulating pod color.</title>
        <authorList>
            <person name="Motamayor J.C."/>
            <person name="Mockaitis K."/>
            <person name="Schmutz J."/>
            <person name="Haiminen N."/>
            <person name="Iii D.L."/>
            <person name="Cornejo O."/>
            <person name="Findley S.D."/>
            <person name="Zheng P."/>
            <person name="Utro F."/>
            <person name="Royaert S."/>
            <person name="Saski C."/>
            <person name="Jenkins J."/>
            <person name="Podicheti R."/>
            <person name="Zhao M."/>
            <person name="Scheffler B.E."/>
            <person name="Stack J.C."/>
            <person name="Feltus F.A."/>
            <person name="Mustiga G.M."/>
            <person name="Amores F."/>
            <person name="Phillips W."/>
            <person name="Marelli J.P."/>
            <person name="May G.D."/>
            <person name="Shapiro H."/>
            <person name="Ma J."/>
            <person name="Bustamante C.D."/>
            <person name="Schnell R.J."/>
            <person name="Main D."/>
            <person name="Gilbert D."/>
            <person name="Parida L."/>
            <person name="Kuhn D.N."/>
        </authorList>
    </citation>
    <scope>NUCLEOTIDE SEQUENCE [LARGE SCALE GENOMIC DNA]</scope>
    <source>
        <strain evidence="2">cv. Matina 1-6</strain>
    </source>
</reference>
<dbReference type="Proteomes" id="UP000026915">
    <property type="component" value="Chromosome 3"/>
</dbReference>